<dbReference type="AlphaFoldDB" id="A0A0S4LJL7"/>
<keyword evidence="1" id="KW-0472">Membrane</keyword>
<feature type="transmembrane region" description="Helical" evidence="1">
    <location>
        <begin position="12"/>
        <end position="31"/>
    </location>
</feature>
<keyword evidence="1" id="KW-1133">Transmembrane helix</keyword>
<evidence type="ECO:0000256" key="1">
    <source>
        <dbReference type="SAM" id="Phobius"/>
    </source>
</evidence>
<dbReference type="Pfam" id="PF08308">
    <property type="entry name" value="PEGA"/>
    <property type="match status" value="1"/>
</dbReference>
<name>A0A0S4LJL7_9BACT</name>
<evidence type="ECO:0000313" key="3">
    <source>
        <dbReference type="EMBL" id="CUS36196.1"/>
    </source>
</evidence>
<accession>A0A0S4LJL7</accession>
<keyword evidence="4" id="KW-1185">Reference proteome</keyword>
<dbReference type="STRING" id="1742972.COMA1_20694"/>
<protein>
    <recommendedName>
        <fullName evidence="2">PEGA domain-containing protein</fullName>
    </recommendedName>
</protein>
<dbReference type="Proteomes" id="UP000199032">
    <property type="component" value="Unassembled WGS sequence"/>
</dbReference>
<sequence length="141" mass="14673">MPIKTSLLQTPSRVLGVFICAVYLSGCSLFGGSSQSFSITSNPVGATVRINGQEVGVTPLQRDVSRRGDLLVEVEKTGYKSQFRQTSRKLSSLGIVDVIGGAVLLLPLIGLVAPGAWEQDPAVMGFSLEPAAPSSASTPAP</sequence>
<reference evidence="3 4" key="1">
    <citation type="submission" date="2015-10" db="EMBL/GenBank/DDBJ databases">
        <authorList>
            <person name="Gilbert D.G."/>
        </authorList>
    </citation>
    <scope>NUCLEOTIDE SEQUENCE [LARGE SCALE GENOMIC DNA]</scope>
    <source>
        <strain evidence="3">COMA1</strain>
    </source>
</reference>
<gene>
    <name evidence="3" type="ORF">COMA1_20694</name>
</gene>
<dbReference type="RefSeq" id="WP_176698009.1">
    <property type="nucleotide sequence ID" value="NZ_CZQA01000008.1"/>
</dbReference>
<proteinExistence type="predicted"/>
<evidence type="ECO:0000259" key="2">
    <source>
        <dbReference type="Pfam" id="PF08308"/>
    </source>
</evidence>
<feature type="domain" description="PEGA" evidence="2">
    <location>
        <begin position="36"/>
        <end position="84"/>
    </location>
</feature>
<dbReference type="InterPro" id="IPR013229">
    <property type="entry name" value="PEGA"/>
</dbReference>
<keyword evidence="1" id="KW-0812">Transmembrane</keyword>
<organism evidence="3 4">
    <name type="scientific">Candidatus Nitrospira nitrosa</name>
    <dbReference type="NCBI Taxonomy" id="1742972"/>
    <lineage>
        <taxon>Bacteria</taxon>
        <taxon>Pseudomonadati</taxon>
        <taxon>Nitrospirota</taxon>
        <taxon>Nitrospiria</taxon>
        <taxon>Nitrospirales</taxon>
        <taxon>Nitrospiraceae</taxon>
        <taxon>Nitrospira</taxon>
    </lineage>
</organism>
<feature type="transmembrane region" description="Helical" evidence="1">
    <location>
        <begin position="90"/>
        <end position="117"/>
    </location>
</feature>
<evidence type="ECO:0000313" key="4">
    <source>
        <dbReference type="Proteomes" id="UP000199032"/>
    </source>
</evidence>
<dbReference type="EMBL" id="CZQA01000008">
    <property type="protein sequence ID" value="CUS36196.1"/>
    <property type="molecule type" value="Genomic_DNA"/>
</dbReference>